<reference evidence="1 2" key="1">
    <citation type="submission" date="2020-08" db="EMBL/GenBank/DDBJ databases">
        <title>Genomic Encyclopedia of Type Strains, Phase III (KMG-III): the genomes of soil and plant-associated and newly described type strains.</title>
        <authorList>
            <person name="Whitman W."/>
        </authorList>
    </citation>
    <scope>NUCLEOTIDE SEQUENCE [LARGE SCALE GENOMIC DNA]</scope>
    <source>
        <strain evidence="1 2">CECT 7744</strain>
    </source>
</reference>
<dbReference type="EMBL" id="JACHXR010000008">
    <property type="protein sequence ID" value="MBB3231950.1"/>
    <property type="molecule type" value="Genomic_DNA"/>
</dbReference>
<organism evidence="1 2">
    <name type="scientific">Halomonas stenophila</name>
    <dbReference type="NCBI Taxonomy" id="795312"/>
    <lineage>
        <taxon>Bacteria</taxon>
        <taxon>Pseudomonadati</taxon>
        <taxon>Pseudomonadota</taxon>
        <taxon>Gammaproteobacteria</taxon>
        <taxon>Oceanospirillales</taxon>
        <taxon>Halomonadaceae</taxon>
        <taxon>Halomonas</taxon>
    </lineage>
</organism>
<dbReference type="Proteomes" id="UP000518892">
    <property type="component" value="Unassembled WGS sequence"/>
</dbReference>
<evidence type="ECO:0000313" key="1">
    <source>
        <dbReference type="EMBL" id="MBB3231950.1"/>
    </source>
</evidence>
<evidence type="ECO:0000313" key="2">
    <source>
        <dbReference type="Proteomes" id="UP000518892"/>
    </source>
</evidence>
<proteinExistence type="predicted"/>
<protein>
    <submittedName>
        <fullName evidence="1">Uncharacterized protein</fullName>
    </submittedName>
</protein>
<accession>A0A7W5EX74</accession>
<dbReference type="RefSeq" id="WP_183384417.1">
    <property type="nucleotide sequence ID" value="NZ_JACHXR010000008.1"/>
</dbReference>
<gene>
    <name evidence="1" type="ORF">FHR97_002813</name>
</gene>
<sequence>MDDTESQSEKPTWSGFQELADFIESLPRSVRERLLKFAKQKQEETGDDLLLVLRQEVRTLQLYDAIYADVDAAHDLPNPILSRTVRGCIDHAGRVPDGSDRDTLLRDCPQILEAIESAYQKHVLEHL</sequence>
<comment type="caution">
    <text evidence="1">The sequence shown here is derived from an EMBL/GenBank/DDBJ whole genome shotgun (WGS) entry which is preliminary data.</text>
</comment>
<keyword evidence="2" id="KW-1185">Reference proteome</keyword>
<dbReference type="AlphaFoldDB" id="A0A7W5EX74"/>
<name>A0A7W5EX74_9GAMM</name>